<dbReference type="EMBL" id="LRBV02000005">
    <property type="status" value="NOT_ANNOTATED_CDS"/>
    <property type="molecule type" value="Genomic_DNA"/>
</dbReference>
<keyword evidence="1" id="KW-0472">Membrane</keyword>
<accession>A0A7N2LRJ4</accession>
<keyword evidence="1" id="KW-1133">Transmembrane helix</keyword>
<keyword evidence="1" id="KW-0812">Transmembrane</keyword>
<protein>
    <recommendedName>
        <fullName evidence="5">Cytochrome b561 domain-containing protein</fullName>
    </recommendedName>
</protein>
<dbReference type="PANTHER" id="PTHR23130:SF153">
    <property type="entry name" value="CYTOCHROME B561 DOMAIN-CONTAINING PROTEIN"/>
    <property type="match status" value="1"/>
</dbReference>
<feature type="chain" id="PRO_5029567783" description="Cytochrome b561 domain-containing protein" evidence="2">
    <location>
        <begin position="21"/>
        <end position="205"/>
    </location>
</feature>
<proteinExistence type="predicted"/>
<dbReference type="Gramene" id="QL05p072340:mrna">
    <property type="protein sequence ID" value="QL05p072340:mrna"/>
    <property type="gene ID" value="QL05p072340"/>
</dbReference>
<feature type="transmembrane region" description="Helical" evidence="1">
    <location>
        <begin position="165"/>
        <end position="186"/>
    </location>
</feature>
<evidence type="ECO:0008006" key="5">
    <source>
        <dbReference type="Google" id="ProtNLM"/>
    </source>
</evidence>
<dbReference type="AlphaFoldDB" id="A0A7N2LRJ4"/>
<organism evidence="3 4">
    <name type="scientific">Quercus lobata</name>
    <name type="common">Valley oak</name>
    <dbReference type="NCBI Taxonomy" id="97700"/>
    <lineage>
        <taxon>Eukaryota</taxon>
        <taxon>Viridiplantae</taxon>
        <taxon>Streptophyta</taxon>
        <taxon>Embryophyta</taxon>
        <taxon>Tracheophyta</taxon>
        <taxon>Spermatophyta</taxon>
        <taxon>Magnoliopsida</taxon>
        <taxon>eudicotyledons</taxon>
        <taxon>Gunneridae</taxon>
        <taxon>Pentapetalae</taxon>
        <taxon>rosids</taxon>
        <taxon>fabids</taxon>
        <taxon>Fagales</taxon>
        <taxon>Fagaceae</taxon>
        <taxon>Quercus</taxon>
    </lineage>
</organism>
<dbReference type="EnsemblPlants" id="QL05p072340:mrna">
    <property type="protein sequence ID" value="QL05p072340:mrna"/>
    <property type="gene ID" value="QL05p072340"/>
</dbReference>
<feature type="transmembrane region" description="Helical" evidence="1">
    <location>
        <begin position="132"/>
        <end position="153"/>
    </location>
</feature>
<dbReference type="Proteomes" id="UP000594261">
    <property type="component" value="Chromosome 5"/>
</dbReference>
<dbReference type="PANTHER" id="PTHR23130">
    <property type="entry name" value="CYTOCHROME B561 AND DOMON DOMAIN-CONTAINING PROTEIN"/>
    <property type="match status" value="1"/>
</dbReference>
<evidence type="ECO:0000313" key="3">
    <source>
        <dbReference type="EnsemblPlants" id="QL05p072340:mrna"/>
    </source>
</evidence>
<dbReference type="Gene3D" id="1.20.120.1770">
    <property type="match status" value="1"/>
</dbReference>
<feature type="signal peptide" evidence="2">
    <location>
        <begin position="1"/>
        <end position="20"/>
    </location>
</feature>
<evidence type="ECO:0000256" key="1">
    <source>
        <dbReference type="SAM" id="Phobius"/>
    </source>
</evidence>
<reference evidence="3" key="2">
    <citation type="submission" date="2021-01" db="UniProtKB">
        <authorList>
            <consortium name="EnsemblPlants"/>
        </authorList>
    </citation>
    <scope>IDENTIFICATION</scope>
</reference>
<dbReference type="InParanoid" id="A0A7N2LRJ4"/>
<evidence type="ECO:0000256" key="2">
    <source>
        <dbReference type="SAM" id="SignalP"/>
    </source>
</evidence>
<reference evidence="3 4" key="1">
    <citation type="journal article" date="2016" name="G3 (Bethesda)">
        <title>First Draft Assembly and Annotation of the Genome of a California Endemic Oak Quercus lobata Nee (Fagaceae).</title>
        <authorList>
            <person name="Sork V.L."/>
            <person name="Fitz-Gibbon S.T."/>
            <person name="Puiu D."/>
            <person name="Crepeau M."/>
            <person name="Gugger P.F."/>
            <person name="Sherman R."/>
            <person name="Stevens K."/>
            <person name="Langley C.H."/>
            <person name="Pellegrini M."/>
            <person name="Salzberg S.L."/>
        </authorList>
    </citation>
    <scope>NUCLEOTIDE SEQUENCE [LARGE SCALE GENOMIC DNA]</scope>
    <source>
        <strain evidence="3 4">cv. SW786</strain>
    </source>
</reference>
<keyword evidence="4" id="KW-1185">Reference proteome</keyword>
<feature type="transmembrane region" description="Helical" evidence="1">
    <location>
        <begin position="88"/>
        <end position="111"/>
    </location>
</feature>
<sequence length="205" mass="23706">MNSHCLIILSMMFPLHSISAQATPCNEGCSLIQTRRRIIAWHVDSNMKHMVPQMHVTSIESSNSEATIDLRSWRGHKNWHHRRRLRNAYMVLIVIGWGTFLPIGVIIASVIQMLAIFWQPKKEDEFRKWWQIYHRFLGCAVISLIIANIFVGINNQSQAEKLKLVYAVILGGLALIALALEIFRCFTYKILHRSMELNSNMYTCP</sequence>
<evidence type="ECO:0000313" key="4">
    <source>
        <dbReference type="Proteomes" id="UP000594261"/>
    </source>
</evidence>
<name>A0A7N2LRJ4_QUELO</name>
<dbReference type="CDD" id="cd08760">
    <property type="entry name" value="Cyt_b561_FRRS1_like"/>
    <property type="match status" value="1"/>
</dbReference>
<keyword evidence="2" id="KW-0732">Signal</keyword>